<dbReference type="AlphaFoldDB" id="A0A518AR69"/>
<dbReference type="KEGG" id="amuc:Pan181_34350"/>
<proteinExistence type="predicted"/>
<dbReference type="OrthoDB" id="291697at2"/>
<dbReference type="Proteomes" id="UP000315750">
    <property type="component" value="Chromosome"/>
</dbReference>
<name>A0A518AR69_9BACT</name>
<evidence type="ECO:0000313" key="2">
    <source>
        <dbReference type="EMBL" id="QDU57221.1"/>
    </source>
</evidence>
<evidence type="ECO:0000313" key="3">
    <source>
        <dbReference type="Proteomes" id="UP000315750"/>
    </source>
</evidence>
<reference evidence="2 3" key="1">
    <citation type="submission" date="2019-02" db="EMBL/GenBank/DDBJ databases">
        <title>Deep-cultivation of Planctomycetes and their phenomic and genomic characterization uncovers novel biology.</title>
        <authorList>
            <person name="Wiegand S."/>
            <person name="Jogler M."/>
            <person name="Boedeker C."/>
            <person name="Pinto D."/>
            <person name="Vollmers J."/>
            <person name="Rivas-Marin E."/>
            <person name="Kohn T."/>
            <person name="Peeters S.H."/>
            <person name="Heuer A."/>
            <person name="Rast P."/>
            <person name="Oberbeckmann S."/>
            <person name="Bunk B."/>
            <person name="Jeske O."/>
            <person name="Meyerdierks A."/>
            <person name="Storesund J.E."/>
            <person name="Kallscheuer N."/>
            <person name="Luecker S."/>
            <person name="Lage O.M."/>
            <person name="Pohl T."/>
            <person name="Merkel B.J."/>
            <person name="Hornburger P."/>
            <person name="Mueller R.-W."/>
            <person name="Bruemmer F."/>
            <person name="Labrenz M."/>
            <person name="Spormann A.M."/>
            <person name="Op den Camp H."/>
            <person name="Overmann J."/>
            <person name="Amann R."/>
            <person name="Jetten M.S.M."/>
            <person name="Mascher T."/>
            <person name="Medema M.H."/>
            <person name="Devos D.P."/>
            <person name="Kaster A.-K."/>
            <person name="Ovreas L."/>
            <person name="Rohde M."/>
            <person name="Galperin M.Y."/>
            <person name="Jogler C."/>
        </authorList>
    </citation>
    <scope>NUCLEOTIDE SEQUENCE [LARGE SCALE GENOMIC DNA]</scope>
    <source>
        <strain evidence="2 3">Pan181</strain>
    </source>
</reference>
<dbReference type="PROSITE" id="PS51257">
    <property type="entry name" value="PROKAR_LIPOPROTEIN"/>
    <property type="match status" value="1"/>
</dbReference>
<protein>
    <recommendedName>
        <fullName evidence="4">Carboxypeptidase regulatory-like domain-containing protein</fullName>
    </recommendedName>
</protein>
<sequence length="138" mass="14751" precursor="true">MTFRTTLFLIVTSTLSLAGCGGSTNYPVTGTVTCDDNVVSTGAVTFVGPDNKSHVAAIDSSGNYSVKLAEGTYQVGIAAPREPQATGADAFSATPLEPYVPASYNDPRLSNIQYTVDASSDHRFDLRLQSEKQARRRR</sequence>
<keyword evidence="1" id="KW-0732">Signal</keyword>
<evidence type="ECO:0000256" key="1">
    <source>
        <dbReference type="SAM" id="SignalP"/>
    </source>
</evidence>
<dbReference type="RefSeq" id="WP_145248243.1">
    <property type="nucleotide sequence ID" value="NZ_CP036278.1"/>
</dbReference>
<gene>
    <name evidence="2" type="ORF">Pan181_34350</name>
</gene>
<organism evidence="2 3">
    <name type="scientific">Aeoliella mucimassa</name>
    <dbReference type="NCBI Taxonomy" id="2527972"/>
    <lineage>
        <taxon>Bacteria</taxon>
        <taxon>Pseudomonadati</taxon>
        <taxon>Planctomycetota</taxon>
        <taxon>Planctomycetia</taxon>
        <taxon>Pirellulales</taxon>
        <taxon>Lacipirellulaceae</taxon>
        <taxon>Aeoliella</taxon>
    </lineage>
</organism>
<feature type="signal peptide" evidence="1">
    <location>
        <begin position="1"/>
        <end position="18"/>
    </location>
</feature>
<dbReference type="EMBL" id="CP036278">
    <property type="protein sequence ID" value="QDU57221.1"/>
    <property type="molecule type" value="Genomic_DNA"/>
</dbReference>
<keyword evidence="3" id="KW-1185">Reference proteome</keyword>
<evidence type="ECO:0008006" key="4">
    <source>
        <dbReference type="Google" id="ProtNLM"/>
    </source>
</evidence>
<feature type="chain" id="PRO_5021875411" description="Carboxypeptidase regulatory-like domain-containing protein" evidence="1">
    <location>
        <begin position="19"/>
        <end position="138"/>
    </location>
</feature>
<accession>A0A518AR69</accession>